<dbReference type="Proteomes" id="UP001165653">
    <property type="component" value="Unassembled WGS sequence"/>
</dbReference>
<name>A0ABT3G0A3_9BACT</name>
<keyword evidence="1" id="KW-0175">Coiled coil</keyword>
<keyword evidence="4" id="KW-1185">Reference proteome</keyword>
<sequence length="593" mass="66667">MLRCATLVRVSTQEQAGSDRAGLDRQRQAIARVVADKRYEVVSAIELIDVSGTSILHAPEVTHLIERIENREIDVLLASEMSRIIRPDDLSSFGFLETCRRHGVVVDLGGTVHDFDSPEGFLSGGILALLGGHERMQMLRRMMASKEAKRARGENPQSRITLPLGIDYDRAAAKYGYNERIISVIEAFRLVDEEGIRNLSEVGRRCGIHQCNVRNILRNEIYRGERVYSKFRDQSRKGIKATGRQGDRPKIARPPDRVIRVRVFTVEEQAVSDERFERVQQVLRGIRENHEVFVAERHEGNLLSGVGRCGFCAERLYAKRRTPRLANKSPTKGHYICRSAHESTKGKLGHGKCKQGWVRKEELDELTEAFITKFLADPGFVKAVLQQAREKQAGKVLRIDLGASVKDRLADIERRDKRVLEAMEEGLLSIAEAKQRRQRLADERAGLIKAQQVNREDQPEVRELEGIAGAVSKGLEGWPVEGTVKEKKAFLAKIFSEIYFQRGAITAFRLAPGLIGSASGAWSFAADMPVAIDPPVCLKVPEPEVEVPEGMKRCSRCREVKSVSDYYGKWAACKRCTNKASAARYRKKRAERG</sequence>
<gene>
    <name evidence="3" type="ORF">OJ996_05495</name>
</gene>
<feature type="coiled-coil region" evidence="1">
    <location>
        <begin position="423"/>
        <end position="450"/>
    </location>
</feature>
<dbReference type="InterPro" id="IPR025827">
    <property type="entry name" value="Zn_ribbon_recom_dom"/>
</dbReference>
<dbReference type="Pfam" id="PF13408">
    <property type="entry name" value="Zn_ribbon_recom"/>
    <property type="match status" value="1"/>
</dbReference>
<dbReference type="SMART" id="SM00857">
    <property type="entry name" value="Resolvase"/>
    <property type="match status" value="1"/>
</dbReference>
<dbReference type="Gene3D" id="3.90.1750.20">
    <property type="entry name" value="Putative Large Serine Recombinase, Chain B, Domain 2"/>
    <property type="match status" value="1"/>
</dbReference>
<dbReference type="Pfam" id="PF07508">
    <property type="entry name" value="Recombinase"/>
    <property type="match status" value="1"/>
</dbReference>
<dbReference type="PANTHER" id="PTHR30461:SF23">
    <property type="entry name" value="DNA RECOMBINASE-RELATED"/>
    <property type="match status" value="1"/>
</dbReference>
<evidence type="ECO:0000313" key="4">
    <source>
        <dbReference type="Proteomes" id="UP001165653"/>
    </source>
</evidence>
<dbReference type="Pfam" id="PF00239">
    <property type="entry name" value="Resolvase"/>
    <property type="match status" value="1"/>
</dbReference>
<dbReference type="EMBL" id="JAPDDR010000002">
    <property type="protein sequence ID" value="MCW1913014.1"/>
    <property type="molecule type" value="Genomic_DNA"/>
</dbReference>
<protein>
    <submittedName>
        <fullName evidence="3">Recombinase family protein</fullName>
    </submittedName>
</protein>
<dbReference type="PANTHER" id="PTHR30461">
    <property type="entry name" value="DNA-INVERTASE FROM LAMBDOID PROPHAGE"/>
    <property type="match status" value="1"/>
</dbReference>
<evidence type="ECO:0000313" key="3">
    <source>
        <dbReference type="EMBL" id="MCW1913014.1"/>
    </source>
</evidence>
<evidence type="ECO:0000259" key="2">
    <source>
        <dbReference type="SMART" id="SM00857"/>
    </source>
</evidence>
<comment type="caution">
    <text evidence="3">The sequence shown here is derived from an EMBL/GenBank/DDBJ whole genome shotgun (WGS) entry which is preliminary data.</text>
</comment>
<dbReference type="InterPro" id="IPR050639">
    <property type="entry name" value="SSR_resolvase"/>
</dbReference>
<dbReference type="InterPro" id="IPR006119">
    <property type="entry name" value="Resolv_N"/>
</dbReference>
<dbReference type="InterPro" id="IPR036162">
    <property type="entry name" value="Resolvase-like_N_sf"/>
</dbReference>
<dbReference type="CDD" id="cd00338">
    <property type="entry name" value="Ser_Recombinase"/>
    <property type="match status" value="1"/>
</dbReference>
<organism evidence="3 4">
    <name type="scientific">Luteolibacter rhizosphaerae</name>
    <dbReference type="NCBI Taxonomy" id="2989719"/>
    <lineage>
        <taxon>Bacteria</taxon>
        <taxon>Pseudomonadati</taxon>
        <taxon>Verrucomicrobiota</taxon>
        <taxon>Verrucomicrobiia</taxon>
        <taxon>Verrucomicrobiales</taxon>
        <taxon>Verrucomicrobiaceae</taxon>
        <taxon>Luteolibacter</taxon>
    </lineage>
</organism>
<feature type="domain" description="Resolvase/invertase-type recombinase catalytic" evidence="2">
    <location>
        <begin position="4"/>
        <end position="155"/>
    </location>
</feature>
<proteinExistence type="predicted"/>
<dbReference type="SUPFAM" id="SSF53041">
    <property type="entry name" value="Resolvase-like"/>
    <property type="match status" value="1"/>
</dbReference>
<dbReference type="InterPro" id="IPR038109">
    <property type="entry name" value="DNA_bind_recomb_sf"/>
</dbReference>
<accession>A0ABT3G0A3</accession>
<dbReference type="RefSeq" id="WP_264512018.1">
    <property type="nucleotide sequence ID" value="NZ_JAPDDR010000002.1"/>
</dbReference>
<reference evidence="3" key="1">
    <citation type="submission" date="2022-10" db="EMBL/GenBank/DDBJ databases">
        <title>Luteolibacter sp. GHJ8, whole genome shotgun sequencing project.</title>
        <authorList>
            <person name="Zhao G."/>
            <person name="Shen L."/>
        </authorList>
    </citation>
    <scope>NUCLEOTIDE SEQUENCE</scope>
    <source>
        <strain evidence="3">GHJ8</strain>
    </source>
</reference>
<dbReference type="InterPro" id="IPR011109">
    <property type="entry name" value="DNA_bind_recombinase_dom"/>
</dbReference>
<evidence type="ECO:0000256" key="1">
    <source>
        <dbReference type="SAM" id="Coils"/>
    </source>
</evidence>
<dbReference type="Gene3D" id="3.40.50.1390">
    <property type="entry name" value="Resolvase, N-terminal catalytic domain"/>
    <property type="match status" value="1"/>
</dbReference>